<evidence type="ECO:0000313" key="2">
    <source>
        <dbReference type="Proteomes" id="UP001341840"/>
    </source>
</evidence>
<accession>A0ABU6YIN7</accession>
<organism evidence="1 2">
    <name type="scientific">Stylosanthes scabra</name>
    <dbReference type="NCBI Taxonomy" id="79078"/>
    <lineage>
        <taxon>Eukaryota</taxon>
        <taxon>Viridiplantae</taxon>
        <taxon>Streptophyta</taxon>
        <taxon>Embryophyta</taxon>
        <taxon>Tracheophyta</taxon>
        <taxon>Spermatophyta</taxon>
        <taxon>Magnoliopsida</taxon>
        <taxon>eudicotyledons</taxon>
        <taxon>Gunneridae</taxon>
        <taxon>Pentapetalae</taxon>
        <taxon>rosids</taxon>
        <taxon>fabids</taxon>
        <taxon>Fabales</taxon>
        <taxon>Fabaceae</taxon>
        <taxon>Papilionoideae</taxon>
        <taxon>50 kb inversion clade</taxon>
        <taxon>dalbergioids sensu lato</taxon>
        <taxon>Dalbergieae</taxon>
        <taxon>Pterocarpus clade</taxon>
        <taxon>Stylosanthes</taxon>
    </lineage>
</organism>
<protein>
    <submittedName>
        <fullName evidence="1">Uncharacterized protein</fullName>
    </submittedName>
</protein>
<dbReference type="Proteomes" id="UP001341840">
    <property type="component" value="Unassembled WGS sequence"/>
</dbReference>
<name>A0ABU6YIN7_9FABA</name>
<dbReference type="EMBL" id="JASCZI010241939">
    <property type="protein sequence ID" value="MED6208523.1"/>
    <property type="molecule type" value="Genomic_DNA"/>
</dbReference>
<reference evidence="1 2" key="1">
    <citation type="journal article" date="2023" name="Plants (Basel)">
        <title>Bridging the Gap: Combining Genomics and Transcriptomics Approaches to Understand Stylosanthes scabra, an Orphan Legume from the Brazilian Caatinga.</title>
        <authorList>
            <person name="Ferreira-Neto J.R.C."/>
            <person name="da Silva M.D."/>
            <person name="Binneck E."/>
            <person name="de Melo N.F."/>
            <person name="da Silva R.H."/>
            <person name="de Melo A.L.T.M."/>
            <person name="Pandolfi V."/>
            <person name="Bustamante F.O."/>
            <person name="Brasileiro-Vidal A.C."/>
            <person name="Benko-Iseppon A.M."/>
        </authorList>
    </citation>
    <scope>NUCLEOTIDE SEQUENCE [LARGE SCALE GENOMIC DNA]</scope>
    <source>
        <tissue evidence="1">Leaves</tissue>
    </source>
</reference>
<keyword evidence="2" id="KW-1185">Reference proteome</keyword>
<proteinExistence type="predicted"/>
<comment type="caution">
    <text evidence="1">The sequence shown here is derived from an EMBL/GenBank/DDBJ whole genome shotgun (WGS) entry which is preliminary data.</text>
</comment>
<evidence type="ECO:0000313" key="1">
    <source>
        <dbReference type="EMBL" id="MED6208523.1"/>
    </source>
</evidence>
<sequence>MATGFSEPISPYYWQNDEQIQLASAFGEMRRRRSKRRRQMQSRGLALVEVDAAATKEGAASVGEQEAQSNVEATASTDGGRAALVVNTGIFSLMDSSLLPLSQFSIFSSD</sequence>
<gene>
    <name evidence="1" type="ORF">PIB30_045924</name>
</gene>